<dbReference type="Pfam" id="PF17862">
    <property type="entry name" value="AAA_lid_3"/>
    <property type="match status" value="1"/>
</dbReference>
<evidence type="ECO:0000313" key="6">
    <source>
        <dbReference type="Proteomes" id="UP001642360"/>
    </source>
</evidence>
<dbReference type="EMBL" id="CAUOFW020002281">
    <property type="protein sequence ID" value="CAK9152689.1"/>
    <property type="molecule type" value="Genomic_DNA"/>
</dbReference>
<dbReference type="AlphaFoldDB" id="A0ABC8S644"/>
<dbReference type="Gene3D" id="1.10.8.60">
    <property type="match status" value="1"/>
</dbReference>
<keyword evidence="6" id="KW-1185">Reference proteome</keyword>
<sequence>MELALLTEGCTGADISLSCRGAAIAAIEESLDAAEITMEHLKTAIKQAKPSEIQAYQELSSRFQRLVHSTAARDDLSNKPCQSRSNLIPLW</sequence>
<dbReference type="EMBL" id="CAUOFW020002281">
    <property type="protein sequence ID" value="CAK9152688.1"/>
    <property type="molecule type" value="Genomic_DNA"/>
</dbReference>
<name>A0ABC8S644_9AQUA</name>
<evidence type="ECO:0000259" key="1">
    <source>
        <dbReference type="Pfam" id="PF17862"/>
    </source>
</evidence>
<protein>
    <recommendedName>
        <fullName evidence="1">AAA ATPase AAA+ lid domain-containing protein</fullName>
    </recommendedName>
</protein>
<proteinExistence type="predicted"/>
<gene>
    <name evidence="2" type="ORF">ILEXP_LOCUS20918</name>
    <name evidence="3" type="ORF">ILEXP_LOCUS20919</name>
    <name evidence="4" type="ORF">ILEXP_LOCUS20920</name>
    <name evidence="5" type="ORF">ILEXP_LOCUS20921</name>
</gene>
<evidence type="ECO:0000313" key="3">
    <source>
        <dbReference type="EMBL" id="CAK9152688.1"/>
    </source>
</evidence>
<accession>A0ABC8S644</accession>
<dbReference type="Proteomes" id="UP001642360">
    <property type="component" value="Unassembled WGS sequence"/>
</dbReference>
<feature type="domain" description="AAA ATPase AAA+ lid" evidence="1">
    <location>
        <begin position="2"/>
        <end position="42"/>
    </location>
</feature>
<dbReference type="EMBL" id="CAUOFW020002281">
    <property type="protein sequence ID" value="CAK9152687.1"/>
    <property type="molecule type" value="Genomic_DNA"/>
</dbReference>
<evidence type="ECO:0000313" key="4">
    <source>
        <dbReference type="EMBL" id="CAK9152689.1"/>
    </source>
</evidence>
<dbReference type="InterPro" id="IPR041569">
    <property type="entry name" value="AAA_lid_3"/>
</dbReference>
<comment type="caution">
    <text evidence="3">The sequence shown here is derived from an EMBL/GenBank/DDBJ whole genome shotgun (WGS) entry which is preliminary data.</text>
</comment>
<organism evidence="3 6">
    <name type="scientific">Ilex paraguariensis</name>
    <name type="common">yerba mate</name>
    <dbReference type="NCBI Taxonomy" id="185542"/>
    <lineage>
        <taxon>Eukaryota</taxon>
        <taxon>Viridiplantae</taxon>
        <taxon>Streptophyta</taxon>
        <taxon>Embryophyta</taxon>
        <taxon>Tracheophyta</taxon>
        <taxon>Spermatophyta</taxon>
        <taxon>Magnoliopsida</taxon>
        <taxon>eudicotyledons</taxon>
        <taxon>Gunneridae</taxon>
        <taxon>Pentapetalae</taxon>
        <taxon>asterids</taxon>
        <taxon>campanulids</taxon>
        <taxon>Aquifoliales</taxon>
        <taxon>Aquifoliaceae</taxon>
        <taxon>Ilex</taxon>
    </lineage>
</organism>
<dbReference type="EMBL" id="CAUOFW020002281">
    <property type="protein sequence ID" value="CAK9152690.1"/>
    <property type="molecule type" value="Genomic_DNA"/>
</dbReference>
<evidence type="ECO:0000313" key="2">
    <source>
        <dbReference type="EMBL" id="CAK9152687.1"/>
    </source>
</evidence>
<reference evidence="3 6" key="1">
    <citation type="submission" date="2024-02" db="EMBL/GenBank/DDBJ databases">
        <authorList>
            <person name="Vignale AGUSTIN F."/>
            <person name="Sosa J E."/>
            <person name="Modenutti C."/>
        </authorList>
    </citation>
    <scope>NUCLEOTIDE SEQUENCE [LARGE SCALE GENOMIC DNA]</scope>
</reference>
<evidence type="ECO:0000313" key="5">
    <source>
        <dbReference type="EMBL" id="CAK9152690.1"/>
    </source>
</evidence>